<dbReference type="EMBL" id="CP003384">
    <property type="protein sequence ID" value="AFZ69746.1"/>
    <property type="molecule type" value="Genomic_DNA"/>
</dbReference>
<dbReference type="Pfam" id="PF16927">
    <property type="entry name" value="HisKA_7TM"/>
    <property type="match status" value="1"/>
</dbReference>
<feature type="transmembrane region" description="Helical" evidence="1">
    <location>
        <begin position="176"/>
        <end position="198"/>
    </location>
</feature>
<dbReference type="Gene3D" id="3.30.70.270">
    <property type="match status" value="1"/>
</dbReference>
<sequence length="501" mass="55581">MIYSLSLSALLPLLAITVSLLMIGQMAHRLAHVVPRTFFIMLLANSVWLAGDSLAFLAVDPETRWFWIRAQFLGILTLPVAWLVFIDRTLCPKQPELSGARPLVLLLIPAFILALIWTNGSSGLVWSSVSFADGQIRLERGLLFWLGVAGYPNLIGFWGVYRLLMSLRVVRGQKRGQVLILLYGAALVLISDLTYLVGVRIMGGVNLTPIAFSVTLIPIVWGMARYGLLRAAPVAHRHVVDHLPEAVIVVDREGTIIDLNTRAQEFLGSARSVLMDRELREVFPHWFPFTEGTSKEWRTTDGAVWEITSSTVRSDSGRPVGQVIMLRDITDRIEQHALTERLAFQDALTGLGNRRAFDEQLEKVLERTKNNGESFAVVMIDLDGMKLVNDREGHARGDALLKSFGAALESSFRAEDQLFRLGGDEFAAFMARPREGIRNLVDARVSAALAKVREGGFPCVSASAGVACWPEDGLDVTVVKVADERMYADKAMRRQKKSRVS</sequence>
<feature type="domain" description="GGDEF" evidence="3">
    <location>
        <begin position="373"/>
        <end position="501"/>
    </location>
</feature>
<dbReference type="SMART" id="SM00091">
    <property type="entry name" value="PAS"/>
    <property type="match status" value="1"/>
</dbReference>
<name>L0A7F4_DEIPD</name>
<dbReference type="PROSITE" id="PS50887">
    <property type="entry name" value="GGDEF"/>
    <property type="match status" value="1"/>
</dbReference>
<feature type="transmembrane region" description="Helical" evidence="1">
    <location>
        <begin position="6"/>
        <end position="26"/>
    </location>
</feature>
<reference evidence="5" key="1">
    <citation type="submission" date="2012-03" db="EMBL/GenBank/DDBJ databases">
        <title>Complete sequence of plasmid 2 of Deinococcus peraridilitoris DSM 19664.</title>
        <authorList>
            <person name="Lucas S."/>
            <person name="Copeland A."/>
            <person name="Lapidus A."/>
            <person name="Glavina del Rio T."/>
            <person name="Dalin E."/>
            <person name="Tice H."/>
            <person name="Bruce D."/>
            <person name="Goodwin L."/>
            <person name="Pitluck S."/>
            <person name="Peters L."/>
            <person name="Mikhailova N."/>
            <person name="Lu M."/>
            <person name="Kyrpides N."/>
            <person name="Mavromatis K."/>
            <person name="Ivanova N."/>
            <person name="Brettin T."/>
            <person name="Detter J.C."/>
            <person name="Han C."/>
            <person name="Larimer F."/>
            <person name="Land M."/>
            <person name="Hauser L."/>
            <person name="Markowitz V."/>
            <person name="Cheng J.-F."/>
            <person name="Hugenholtz P."/>
            <person name="Woyke T."/>
            <person name="Wu D."/>
            <person name="Pukall R."/>
            <person name="Steenblock K."/>
            <person name="Brambilla E."/>
            <person name="Klenk H.-P."/>
            <person name="Eisen J.A."/>
        </authorList>
    </citation>
    <scope>NUCLEOTIDE SEQUENCE [LARGE SCALE GENOMIC DNA]</scope>
    <source>
        <strain evidence="5">DSM 19664 / LMG 22246 / CIP 109416 / KR-200</strain>
        <plasmid evidence="5">Plasmid pDEIPE02</plasmid>
    </source>
</reference>
<keyword evidence="4" id="KW-0614">Plasmid</keyword>
<feature type="transmembrane region" description="Helical" evidence="1">
    <location>
        <begin position="98"/>
        <end position="117"/>
    </location>
</feature>
<dbReference type="Proteomes" id="UP000010467">
    <property type="component" value="Plasmid pDEIPE02"/>
</dbReference>
<proteinExistence type="predicted"/>
<dbReference type="RefSeq" id="WP_015231645.1">
    <property type="nucleotide sequence ID" value="NC_019790.1"/>
</dbReference>
<dbReference type="Pfam" id="PF13188">
    <property type="entry name" value="PAS_8"/>
    <property type="match status" value="1"/>
</dbReference>
<feature type="transmembrane region" description="Helical" evidence="1">
    <location>
        <begin position="38"/>
        <end position="59"/>
    </location>
</feature>
<keyword evidence="1" id="KW-0472">Membrane</keyword>
<dbReference type="PANTHER" id="PTHR44757:SF2">
    <property type="entry name" value="BIOFILM ARCHITECTURE MAINTENANCE PROTEIN MBAA"/>
    <property type="match status" value="1"/>
</dbReference>
<dbReference type="Pfam" id="PF00990">
    <property type="entry name" value="GGDEF"/>
    <property type="match status" value="1"/>
</dbReference>
<geneLocation type="plasmid" evidence="4 5">
    <name>pDEIPE02</name>
</geneLocation>
<evidence type="ECO:0000259" key="2">
    <source>
        <dbReference type="PROSITE" id="PS50112"/>
    </source>
</evidence>
<dbReference type="PROSITE" id="PS50112">
    <property type="entry name" value="PAS"/>
    <property type="match status" value="1"/>
</dbReference>
<feature type="transmembrane region" description="Helical" evidence="1">
    <location>
        <begin position="142"/>
        <end position="164"/>
    </location>
</feature>
<evidence type="ECO:0000313" key="5">
    <source>
        <dbReference type="Proteomes" id="UP000010467"/>
    </source>
</evidence>
<dbReference type="Gene3D" id="3.30.450.20">
    <property type="entry name" value="PAS domain"/>
    <property type="match status" value="1"/>
</dbReference>
<feature type="transmembrane region" description="Helical" evidence="1">
    <location>
        <begin position="65"/>
        <end position="86"/>
    </location>
</feature>
<keyword evidence="1" id="KW-0812">Transmembrane</keyword>
<dbReference type="PANTHER" id="PTHR44757">
    <property type="entry name" value="DIGUANYLATE CYCLASE DGCP"/>
    <property type="match status" value="1"/>
</dbReference>
<dbReference type="SUPFAM" id="SSF55073">
    <property type="entry name" value="Nucleotide cyclase"/>
    <property type="match status" value="1"/>
</dbReference>
<accession>L0A7F4</accession>
<dbReference type="PATRIC" id="fig|937777.3.peg.4448"/>
<dbReference type="SUPFAM" id="SSF55785">
    <property type="entry name" value="PYP-like sensor domain (PAS domain)"/>
    <property type="match status" value="1"/>
</dbReference>
<dbReference type="InterPro" id="IPR031621">
    <property type="entry name" value="HisKA_7TM"/>
</dbReference>
<dbReference type="InterPro" id="IPR052155">
    <property type="entry name" value="Biofilm_reg_signaling"/>
</dbReference>
<protein>
    <submittedName>
        <fullName evidence="4">PAS domain S-box/diguanylate cyclase (GGDEF) domain-containing protein</fullName>
    </submittedName>
</protein>
<dbReference type="CDD" id="cd01949">
    <property type="entry name" value="GGDEF"/>
    <property type="match status" value="1"/>
</dbReference>
<dbReference type="InterPro" id="IPR043128">
    <property type="entry name" value="Rev_trsase/Diguanyl_cyclase"/>
</dbReference>
<dbReference type="InterPro" id="IPR029787">
    <property type="entry name" value="Nucleotide_cyclase"/>
</dbReference>
<feature type="domain" description="PAS" evidence="2">
    <location>
        <begin position="237"/>
        <end position="283"/>
    </location>
</feature>
<dbReference type="OrthoDB" id="9783388at2"/>
<organism evidence="4 5">
    <name type="scientific">Deinococcus peraridilitoris (strain DSM 19664 / LMG 22246 / CIP 109416 / KR-200)</name>
    <dbReference type="NCBI Taxonomy" id="937777"/>
    <lineage>
        <taxon>Bacteria</taxon>
        <taxon>Thermotogati</taxon>
        <taxon>Deinococcota</taxon>
        <taxon>Deinococci</taxon>
        <taxon>Deinococcales</taxon>
        <taxon>Deinococcaceae</taxon>
        <taxon>Deinococcus</taxon>
    </lineage>
</organism>
<dbReference type="InterPro" id="IPR035965">
    <property type="entry name" value="PAS-like_dom_sf"/>
</dbReference>
<dbReference type="InterPro" id="IPR000160">
    <property type="entry name" value="GGDEF_dom"/>
</dbReference>
<feature type="transmembrane region" description="Helical" evidence="1">
    <location>
        <begin position="210"/>
        <end position="228"/>
    </location>
</feature>
<dbReference type="NCBIfam" id="TIGR00254">
    <property type="entry name" value="GGDEF"/>
    <property type="match status" value="1"/>
</dbReference>
<dbReference type="HOGENOM" id="CLU_543732_0_0_0"/>
<dbReference type="InterPro" id="IPR000014">
    <property type="entry name" value="PAS"/>
</dbReference>
<evidence type="ECO:0000256" key="1">
    <source>
        <dbReference type="SAM" id="Phobius"/>
    </source>
</evidence>
<evidence type="ECO:0000259" key="3">
    <source>
        <dbReference type="PROSITE" id="PS50887"/>
    </source>
</evidence>
<dbReference type="KEGG" id="dpd:Deipe_4415"/>
<evidence type="ECO:0000313" key="4">
    <source>
        <dbReference type="EMBL" id="AFZ69746.1"/>
    </source>
</evidence>
<keyword evidence="5" id="KW-1185">Reference proteome</keyword>
<dbReference type="AlphaFoldDB" id="L0A7F4"/>
<dbReference type="NCBIfam" id="TIGR00229">
    <property type="entry name" value="sensory_box"/>
    <property type="match status" value="1"/>
</dbReference>
<gene>
    <name evidence="4" type="ordered locus">Deipe_4415</name>
</gene>
<dbReference type="SMART" id="SM00267">
    <property type="entry name" value="GGDEF"/>
    <property type="match status" value="1"/>
</dbReference>
<dbReference type="CDD" id="cd00130">
    <property type="entry name" value="PAS"/>
    <property type="match status" value="1"/>
</dbReference>
<keyword evidence="1" id="KW-1133">Transmembrane helix</keyword>